<name>A0A3R5UIC6_9CLOT</name>
<dbReference type="PRINTS" id="PR00412">
    <property type="entry name" value="EPOXHYDRLASE"/>
</dbReference>
<keyword evidence="4" id="KW-1185">Reference proteome</keyword>
<dbReference type="AlphaFoldDB" id="A0A3R5UIC6"/>
<dbReference type="Proteomes" id="UP000286268">
    <property type="component" value="Chromosome"/>
</dbReference>
<dbReference type="KEGG" id="cmah:C1I91_24280"/>
<evidence type="ECO:0000256" key="1">
    <source>
        <dbReference type="ARBA" id="ARBA00022801"/>
    </source>
</evidence>
<dbReference type="InterPro" id="IPR000073">
    <property type="entry name" value="AB_hydrolase_1"/>
</dbReference>
<evidence type="ECO:0000259" key="2">
    <source>
        <dbReference type="Pfam" id="PF00561"/>
    </source>
</evidence>
<dbReference type="OrthoDB" id="9776303at2"/>
<dbReference type="InterPro" id="IPR029058">
    <property type="entry name" value="AB_hydrolase_fold"/>
</dbReference>
<evidence type="ECO:0000313" key="4">
    <source>
        <dbReference type="Proteomes" id="UP000286268"/>
    </source>
</evidence>
<dbReference type="GO" id="GO:0016787">
    <property type="term" value="F:hydrolase activity"/>
    <property type="evidence" value="ECO:0007669"/>
    <property type="project" value="UniProtKB-KW"/>
</dbReference>
<sequence>MERLFMVDLQINIEEVKANGYKFKCRTAGLESEGEPIIFLHGFPESSIIWENIMISFAKKGYRCIAPDLRGYSKEARPKGIKNYTVEKLAEDVIAIADAVGFKKFHLVGHDWGSACGWTVLTIYPERVNDWSALAVPHMAAYMNAKSNDKEQMEKSRYIRLFQVPVVPEVFLGSKNLAYLKTIWSEHSKREIEDYLGIFKDYEGRNRVINWYRANNKISVKYGDVTIPTLFIWGNKDLAIARAGVEDAKKYMKGEYNFVELDAGHWLVQEKYNLVLEEVSKHIRNHPIK</sequence>
<organism evidence="3 4">
    <name type="scientific">Clostridium manihotivorum</name>
    <dbReference type="NCBI Taxonomy" id="2320868"/>
    <lineage>
        <taxon>Bacteria</taxon>
        <taxon>Bacillati</taxon>
        <taxon>Bacillota</taxon>
        <taxon>Clostridia</taxon>
        <taxon>Eubacteriales</taxon>
        <taxon>Clostridiaceae</taxon>
        <taxon>Clostridium</taxon>
    </lineage>
</organism>
<proteinExistence type="predicted"/>
<protein>
    <submittedName>
        <fullName evidence="3">Alpha/beta hydrolase</fullName>
    </submittedName>
</protein>
<dbReference type="PRINTS" id="PR00111">
    <property type="entry name" value="ABHYDROLASE"/>
</dbReference>
<accession>A0A3R5UIC6</accession>
<gene>
    <name evidence="3" type="ORF">C1I91_24280</name>
</gene>
<dbReference type="Pfam" id="PF00561">
    <property type="entry name" value="Abhydrolase_1"/>
    <property type="match status" value="1"/>
</dbReference>
<dbReference type="Gene3D" id="3.40.50.1820">
    <property type="entry name" value="alpha/beta hydrolase"/>
    <property type="match status" value="1"/>
</dbReference>
<dbReference type="InterPro" id="IPR000639">
    <property type="entry name" value="Epox_hydrolase-like"/>
</dbReference>
<dbReference type="SUPFAM" id="SSF53474">
    <property type="entry name" value="alpha/beta-Hydrolases"/>
    <property type="match status" value="1"/>
</dbReference>
<keyword evidence="1 3" id="KW-0378">Hydrolase</keyword>
<evidence type="ECO:0000313" key="3">
    <source>
        <dbReference type="EMBL" id="QAA34503.1"/>
    </source>
</evidence>
<dbReference type="PANTHER" id="PTHR43329">
    <property type="entry name" value="EPOXIDE HYDROLASE"/>
    <property type="match status" value="1"/>
</dbReference>
<dbReference type="EMBL" id="CP025746">
    <property type="protein sequence ID" value="QAA34503.1"/>
    <property type="molecule type" value="Genomic_DNA"/>
</dbReference>
<feature type="domain" description="AB hydrolase-1" evidence="2">
    <location>
        <begin position="36"/>
        <end position="129"/>
    </location>
</feature>
<reference evidence="3 4" key="1">
    <citation type="submission" date="2018-01" db="EMBL/GenBank/DDBJ databases">
        <title>Genome Sequencing and Assembly of Anaerobacter polyendosporus strain CT4.</title>
        <authorList>
            <person name="Tachaapaikoon C."/>
            <person name="Sutheeworapong S."/>
            <person name="Jenjaroenpun P."/>
            <person name="Wongsurawat T."/>
            <person name="Nookeaw I."/>
            <person name="Cheawchanlertfa P."/>
            <person name="Kosugi A."/>
            <person name="Cheevadhanarak S."/>
            <person name="Ratanakhanokchai K."/>
        </authorList>
    </citation>
    <scope>NUCLEOTIDE SEQUENCE [LARGE SCALE GENOMIC DNA]</scope>
    <source>
        <strain evidence="3 4">CT4</strain>
    </source>
</reference>